<dbReference type="Proteomes" id="UP001163821">
    <property type="component" value="Unassembled WGS sequence"/>
</dbReference>
<evidence type="ECO:0000256" key="1">
    <source>
        <dbReference type="ARBA" id="ARBA00009600"/>
    </source>
</evidence>
<dbReference type="RefSeq" id="WP_282589754.1">
    <property type="nucleotide sequence ID" value="NZ_JAPAAF010000001.1"/>
</dbReference>
<dbReference type="Pfam" id="PF02622">
    <property type="entry name" value="DUF179"/>
    <property type="match status" value="1"/>
</dbReference>
<dbReference type="Gene3D" id="3.40.1740.10">
    <property type="entry name" value="VC0467-like"/>
    <property type="match status" value="1"/>
</dbReference>
<comment type="caution">
    <text evidence="2">The sequence shown here is derived from an EMBL/GenBank/DDBJ whole genome shotgun (WGS) entry which is preliminary data.</text>
</comment>
<name>A0AA41Y3G1_9BACT</name>
<dbReference type="EMBL" id="JAPAAF010000001">
    <property type="protein sequence ID" value="MCW0481149.1"/>
    <property type="molecule type" value="Genomic_DNA"/>
</dbReference>
<evidence type="ECO:0000313" key="3">
    <source>
        <dbReference type="Proteomes" id="UP001163821"/>
    </source>
</evidence>
<dbReference type="PANTHER" id="PTHR30327">
    <property type="entry name" value="UNCHARACTERIZED PROTEIN YQGE"/>
    <property type="match status" value="1"/>
</dbReference>
<proteinExistence type="inferred from homology"/>
<dbReference type="PANTHER" id="PTHR30327:SF1">
    <property type="entry name" value="UPF0301 PROTEIN YQGE"/>
    <property type="match status" value="1"/>
</dbReference>
<dbReference type="AlphaFoldDB" id="A0AA41Y3G1"/>
<evidence type="ECO:0000313" key="2">
    <source>
        <dbReference type="EMBL" id="MCW0481149.1"/>
    </source>
</evidence>
<dbReference type="SUPFAM" id="SSF143456">
    <property type="entry name" value="VC0467-like"/>
    <property type="match status" value="1"/>
</dbReference>
<organism evidence="2 3">
    <name type="scientific">Gaoshiqia sediminis</name>
    <dbReference type="NCBI Taxonomy" id="2986998"/>
    <lineage>
        <taxon>Bacteria</taxon>
        <taxon>Pseudomonadati</taxon>
        <taxon>Bacteroidota</taxon>
        <taxon>Bacteroidia</taxon>
        <taxon>Marinilabiliales</taxon>
        <taxon>Prolixibacteraceae</taxon>
        <taxon>Gaoshiqia</taxon>
    </lineage>
</organism>
<dbReference type="InterPro" id="IPR003774">
    <property type="entry name" value="AlgH-like"/>
</dbReference>
<dbReference type="GO" id="GO:0005829">
    <property type="term" value="C:cytosol"/>
    <property type="evidence" value="ECO:0007669"/>
    <property type="project" value="TreeGrafter"/>
</dbReference>
<protein>
    <submittedName>
        <fullName evidence="2">YqgE/AlgH family protein</fullName>
    </submittedName>
</protein>
<accession>A0AA41Y3G1</accession>
<keyword evidence="3" id="KW-1185">Reference proteome</keyword>
<sequence>MNLDINIFKIETNHVSPSKGRILIAEPFLPGSYFNRSVILLVAHSDKGAVGFILNKKVEYPLNEIIGDFPDFDTEVYIGGPVSTDSIYFIHSLGDTIPGSIHIKDDLYWGGDFDELKRHINLGMVKPDQVRFFLGYSGWDSGQLEEELSENTWLVSEIEPRNVMDCSPKNNMWIELVRELGGKYSMWENFPENPSLN</sequence>
<gene>
    <name evidence="2" type="ORF">N2K84_00300</name>
</gene>
<comment type="similarity">
    <text evidence="1">Belongs to the UPF0301 (AlgH) family.</text>
</comment>
<reference evidence="2" key="1">
    <citation type="submission" date="2022-10" db="EMBL/GenBank/DDBJ databases">
        <title>Gaoshiqiia sediminis gen. nov., sp. nov., isolated from coastal sediment.</title>
        <authorList>
            <person name="Yu W.X."/>
            <person name="Mu D.S."/>
            <person name="Du J.Z."/>
            <person name="Liang Y.Q."/>
        </authorList>
    </citation>
    <scope>NUCLEOTIDE SEQUENCE</scope>
    <source>
        <strain evidence="2">A06</strain>
    </source>
</reference>